<evidence type="ECO:0000313" key="1">
    <source>
        <dbReference type="EMBL" id="SUZ30585.1"/>
    </source>
</evidence>
<dbReference type="AlphaFoldDB" id="A0A3B0M384"/>
<protein>
    <submittedName>
        <fullName evidence="1">Uncharacterized protein</fullName>
    </submittedName>
</protein>
<sequence length="97" mass="10723">MRVALVLFLMLAACDSPSPQLGRAEPTKLTRGGYEITVWRADDRVEAIRHGFARRADKPHLRATLMRAMRDATGCDLRENSVEGDIGVLSARLSCPD</sequence>
<gene>
    <name evidence="1" type="ORF">ROE7235_00309</name>
</gene>
<dbReference type="RefSeq" id="WP_121092893.1">
    <property type="nucleotide sequence ID" value="NZ_UIHC01000002.1"/>
</dbReference>
<keyword evidence="2" id="KW-1185">Reference proteome</keyword>
<name>A0A3B0M384_9RHOB</name>
<proteinExistence type="predicted"/>
<dbReference type="Proteomes" id="UP000272908">
    <property type="component" value="Unassembled WGS sequence"/>
</dbReference>
<organism evidence="1 2">
    <name type="scientific">Roseinatronobacter ekhonensis</name>
    <dbReference type="NCBI Taxonomy" id="254356"/>
    <lineage>
        <taxon>Bacteria</taxon>
        <taxon>Pseudomonadati</taxon>
        <taxon>Pseudomonadota</taxon>
        <taxon>Alphaproteobacteria</taxon>
        <taxon>Rhodobacterales</taxon>
        <taxon>Paracoccaceae</taxon>
        <taxon>Roseinatronobacter</taxon>
    </lineage>
</organism>
<accession>A0A3B0M384</accession>
<dbReference type="EMBL" id="UIHC01000002">
    <property type="protein sequence ID" value="SUZ30585.1"/>
    <property type="molecule type" value="Genomic_DNA"/>
</dbReference>
<reference evidence="2" key="1">
    <citation type="submission" date="2018-08" db="EMBL/GenBank/DDBJ databases">
        <authorList>
            <person name="Rodrigo-Torres L."/>
            <person name="Arahal R. D."/>
            <person name="Lucena T."/>
        </authorList>
    </citation>
    <scope>NUCLEOTIDE SEQUENCE [LARGE SCALE GENOMIC DNA]</scope>
    <source>
        <strain evidence="2">CECT 7235</strain>
    </source>
</reference>
<evidence type="ECO:0000313" key="2">
    <source>
        <dbReference type="Proteomes" id="UP000272908"/>
    </source>
</evidence>
<dbReference type="OrthoDB" id="7859824at2"/>